<organism evidence="1 2">
    <name type="scientific">Catenulispora pinistramenti</name>
    <dbReference type="NCBI Taxonomy" id="2705254"/>
    <lineage>
        <taxon>Bacteria</taxon>
        <taxon>Bacillati</taxon>
        <taxon>Actinomycetota</taxon>
        <taxon>Actinomycetes</taxon>
        <taxon>Catenulisporales</taxon>
        <taxon>Catenulisporaceae</taxon>
        <taxon>Catenulispora</taxon>
    </lineage>
</organism>
<keyword evidence="2" id="KW-1185">Reference proteome</keyword>
<dbReference type="EMBL" id="JAAFYZ010000186">
    <property type="protein sequence ID" value="MBS2552401.1"/>
    <property type="molecule type" value="Genomic_DNA"/>
</dbReference>
<protein>
    <submittedName>
        <fullName evidence="1">Uncharacterized protein</fullName>
    </submittedName>
</protein>
<reference evidence="1 2" key="1">
    <citation type="submission" date="2020-02" db="EMBL/GenBank/DDBJ databases">
        <title>Acidophilic actinobacteria isolated from forest soil.</title>
        <authorList>
            <person name="Golinska P."/>
        </authorList>
    </citation>
    <scope>NUCLEOTIDE SEQUENCE [LARGE SCALE GENOMIC DNA]</scope>
    <source>
        <strain evidence="1 2">NL8</strain>
    </source>
</reference>
<evidence type="ECO:0000313" key="2">
    <source>
        <dbReference type="Proteomes" id="UP000730482"/>
    </source>
</evidence>
<gene>
    <name evidence="1" type="ORF">KGQ19_36655</name>
</gene>
<proteinExistence type="predicted"/>
<comment type="caution">
    <text evidence="1">The sequence shown here is derived from an EMBL/GenBank/DDBJ whole genome shotgun (WGS) entry which is preliminary data.</text>
</comment>
<name>A0ABS5L238_9ACTN</name>
<evidence type="ECO:0000313" key="1">
    <source>
        <dbReference type="EMBL" id="MBS2552401.1"/>
    </source>
</evidence>
<dbReference type="RefSeq" id="WP_212017930.1">
    <property type="nucleotide sequence ID" value="NZ_JAAFYZ010000186.1"/>
</dbReference>
<accession>A0ABS5L238</accession>
<dbReference type="Proteomes" id="UP000730482">
    <property type="component" value="Unassembled WGS sequence"/>
</dbReference>
<sequence length="98" mass="10584">MSSFLTGYYGLLPGNLDAAWPNMTPAYQNSVAGGRSNYNSFWNTVQQVTVSDVVATPPSTVVATIHIVYKNGQDENDRTTFGLVKNGTGWLIDTSHVG</sequence>